<gene>
    <name evidence="2" type="ORF">K432DRAFT_379091</name>
</gene>
<feature type="region of interest" description="Disordered" evidence="1">
    <location>
        <begin position="95"/>
        <end position="149"/>
    </location>
</feature>
<accession>A0A8E2EHE4</accession>
<feature type="compositionally biased region" description="Acidic residues" evidence="1">
    <location>
        <begin position="126"/>
        <end position="149"/>
    </location>
</feature>
<evidence type="ECO:0000256" key="1">
    <source>
        <dbReference type="SAM" id="MobiDB-lite"/>
    </source>
</evidence>
<dbReference type="EMBL" id="KV744850">
    <property type="protein sequence ID" value="OCK83874.1"/>
    <property type="molecule type" value="Genomic_DNA"/>
</dbReference>
<evidence type="ECO:0000313" key="2">
    <source>
        <dbReference type="EMBL" id="OCK83874.1"/>
    </source>
</evidence>
<feature type="compositionally biased region" description="Acidic residues" evidence="1">
    <location>
        <begin position="108"/>
        <end position="118"/>
    </location>
</feature>
<name>A0A8E2EHE4_9PEZI</name>
<keyword evidence="3" id="KW-1185">Reference proteome</keyword>
<protein>
    <submittedName>
        <fullName evidence="2">Uncharacterized protein</fullName>
    </submittedName>
</protein>
<organism evidence="2 3">
    <name type="scientific">Lepidopterella palustris CBS 459.81</name>
    <dbReference type="NCBI Taxonomy" id="1314670"/>
    <lineage>
        <taxon>Eukaryota</taxon>
        <taxon>Fungi</taxon>
        <taxon>Dikarya</taxon>
        <taxon>Ascomycota</taxon>
        <taxon>Pezizomycotina</taxon>
        <taxon>Dothideomycetes</taxon>
        <taxon>Pleosporomycetidae</taxon>
        <taxon>Mytilinidiales</taxon>
        <taxon>Argynnaceae</taxon>
        <taxon>Lepidopterella</taxon>
    </lineage>
</organism>
<dbReference type="AlphaFoldDB" id="A0A8E2EHE4"/>
<sequence>MDHIHELLAVRSRRFPQLKTIKFQVPNKKRWLKRNAAEVPSTSPGVDFTVNDVLKANNTNRTCFDGWINNRGWSEVKWVDGMYRRESRKPRWMEELGIAENSSTEWSTTDESDPEDSSAEDRNAEDSDAEDNDAEDSDAEDSDAEDSDA</sequence>
<evidence type="ECO:0000313" key="3">
    <source>
        <dbReference type="Proteomes" id="UP000250266"/>
    </source>
</evidence>
<proteinExistence type="predicted"/>
<reference evidence="2 3" key="1">
    <citation type="journal article" date="2016" name="Nat. Commun.">
        <title>Ectomycorrhizal ecology is imprinted in the genome of the dominant symbiotic fungus Cenococcum geophilum.</title>
        <authorList>
            <consortium name="DOE Joint Genome Institute"/>
            <person name="Peter M."/>
            <person name="Kohler A."/>
            <person name="Ohm R.A."/>
            <person name="Kuo A."/>
            <person name="Krutzmann J."/>
            <person name="Morin E."/>
            <person name="Arend M."/>
            <person name="Barry K.W."/>
            <person name="Binder M."/>
            <person name="Choi C."/>
            <person name="Clum A."/>
            <person name="Copeland A."/>
            <person name="Grisel N."/>
            <person name="Haridas S."/>
            <person name="Kipfer T."/>
            <person name="LaButti K."/>
            <person name="Lindquist E."/>
            <person name="Lipzen A."/>
            <person name="Maire R."/>
            <person name="Meier B."/>
            <person name="Mihaltcheva S."/>
            <person name="Molinier V."/>
            <person name="Murat C."/>
            <person name="Poggeler S."/>
            <person name="Quandt C.A."/>
            <person name="Sperisen C."/>
            <person name="Tritt A."/>
            <person name="Tisserant E."/>
            <person name="Crous P.W."/>
            <person name="Henrissat B."/>
            <person name="Nehls U."/>
            <person name="Egli S."/>
            <person name="Spatafora J.W."/>
            <person name="Grigoriev I.V."/>
            <person name="Martin F.M."/>
        </authorList>
    </citation>
    <scope>NUCLEOTIDE SEQUENCE [LARGE SCALE GENOMIC DNA]</scope>
    <source>
        <strain evidence="2 3">CBS 459.81</strain>
    </source>
</reference>
<dbReference type="Proteomes" id="UP000250266">
    <property type="component" value="Unassembled WGS sequence"/>
</dbReference>